<dbReference type="Proteomes" id="UP000469559">
    <property type="component" value="Unassembled WGS sequence"/>
</dbReference>
<proteinExistence type="predicted"/>
<feature type="region of interest" description="Disordered" evidence="1">
    <location>
        <begin position="347"/>
        <end position="366"/>
    </location>
</feature>
<dbReference type="EMBL" id="QGMF01000535">
    <property type="protein sequence ID" value="TVY15246.1"/>
    <property type="molecule type" value="Genomic_DNA"/>
</dbReference>
<organism evidence="2 3">
    <name type="scientific">Lachnellula arida</name>
    <dbReference type="NCBI Taxonomy" id="1316785"/>
    <lineage>
        <taxon>Eukaryota</taxon>
        <taxon>Fungi</taxon>
        <taxon>Dikarya</taxon>
        <taxon>Ascomycota</taxon>
        <taxon>Pezizomycotina</taxon>
        <taxon>Leotiomycetes</taxon>
        <taxon>Helotiales</taxon>
        <taxon>Lachnaceae</taxon>
        <taxon>Lachnellula</taxon>
    </lineage>
</organism>
<gene>
    <name evidence="2" type="ORF">LARI1_G008960</name>
</gene>
<accession>A0A8T9B751</accession>
<dbReference type="OrthoDB" id="3526376at2759"/>
<reference evidence="2 3" key="1">
    <citation type="submission" date="2018-05" db="EMBL/GenBank/DDBJ databases">
        <title>Whole genome sequencing for identification of molecular markers to develop diagnostic detection tools for the regulated plant pathogen Lachnellula willkommii.</title>
        <authorList>
            <person name="Giroux E."/>
            <person name="Bilodeau G."/>
        </authorList>
    </citation>
    <scope>NUCLEOTIDE SEQUENCE [LARGE SCALE GENOMIC DNA]</scope>
    <source>
        <strain evidence="2 3">CBS 203.66</strain>
    </source>
</reference>
<evidence type="ECO:0000256" key="1">
    <source>
        <dbReference type="SAM" id="MobiDB-lite"/>
    </source>
</evidence>
<feature type="compositionally biased region" description="Basic residues" evidence="1">
    <location>
        <begin position="99"/>
        <end position="110"/>
    </location>
</feature>
<comment type="caution">
    <text evidence="2">The sequence shown here is derived from an EMBL/GenBank/DDBJ whole genome shotgun (WGS) entry which is preliminary data.</text>
</comment>
<sequence>MTVGNVLNADVPGIMNIEDAKSELQSEREAYVTYFVKKKKQPVRRVQNRINKCVSRWKTFFYLDTVEDYRILACKIQDMREGRAKRREGRPRRPEDRSKRRTSQRLADKRRKPDADKSEEDSLFDSGIDFGFDHLDTALPSEEDVNISTETSTSHPSVASSRDEFAHSLSNEIDSTSDSISSNLFDFCDSQTLSQYSNISSLADETWCHSDDMSDPASMSGMLYSGTNIAGDRWIGSLQQDICDGSSMNFEWQGVPESHGPVIQPVIHHAIKSASNTAGNRMQQPKQIDEAQLCMLLMELKSQLHEGRRDTIQTRPTQSRRPLAERDDLAPLIEQCLTTLREPTTCMSVSGNKGAGARQEDSGPERRYGAEVEMRVAYLWNALTVEFCRIPSSVT</sequence>
<dbReference type="AlphaFoldDB" id="A0A8T9B751"/>
<name>A0A8T9B751_9HELO</name>
<feature type="region of interest" description="Disordered" evidence="1">
    <location>
        <begin position="81"/>
        <end position="122"/>
    </location>
</feature>
<evidence type="ECO:0000313" key="2">
    <source>
        <dbReference type="EMBL" id="TVY15246.1"/>
    </source>
</evidence>
<evidence type="ECO:0000313" key="3">
    <source>
        <dbReference type="Proteomes" id="UP000469559"/>
    </source>
</evidence>
<protein>
    <submittedName>
        <fullName evidence="2">Uncharacterized protein</fullName>
    </submittedName>
</protein>
<keyword evidence="3" id="KW-1185">Reference proteome</keyword>